<protein>
    <submittedName>
        <fullName evidence="1">Uncharacterized protein</fullName>
    </submittedName>
</protein>
<reference evidence="1 2" key="1">
    <citation type="submission" date="2017-11" db="EMBL/GenBank/DDBJ databases">
        <title>De novo assembly and phasing of dikaryotic genomes from two isolates of Puccinia coronata f. sp. avenae, the causal agent of oat crown rust.</title>
        <authorList>
            <person name="Miller M.E."/>
            <person name="Zhang Y."/>
            <person name="Omidvar V."/>
            <person name="Sperschneider J."/>
            <person name="Schwessinger B."/>
            <person name="Raley C."/>
            <person name="Palmer J.M."/>
            <person name="Garnica D."/>
            <person name="Upadhyaya N."/>
            <person name="Rathjen J."/>
            <person name="Taylor J.M."/>
            <person name="Park R.F."/>
            <person name="Dodds P.N."/>
            <person name="Hirsch C.D."/>
            <person name="Kianian S.F."/>
            <person name="Figueroa M."/>
        </authorList>
    </citation>
    <scope>NUCLEOTIDE SEQUENCE [LARGE SCALE GENOMIC DNA]</scope>
    <source>
        <strain evidence="1">12NC29</strain>
    </source>
</reference>
<keyword evidence="2" id="KW-1185">Reference proteome</keyword>
<comment type="caution">
    <text evidence="1">The sequence shown here is derived from an EMBL/GenBank/DDBJ whole genome shotgun (WGS) entry which is preliminary data.</text>
</comment>
<evidence type="ECO:0000313" key="2">
    <source>
        <dbReference type="Proteomes" id="UP000235388"/>
    </source>
</evidence>
<organism evidence="1 2">
    <name type="scientific">Puccinia coronata f. sp. avenae</name>
    <dbReference type="NCBI Taxonomy" id="200324"/>
    <lineage>
        <taxon>Eukaryota</taxon>
        <taxon>Fungi</taxon>
        <taxon>Dikarya</taxon>
        <taxon>Basidiomycota</taxon>
        <taxon>Pucciniomycotina</taxon>
        <taxon>Pucciniomycetes</taxon>
        <taxon>Pucciniales</taxon>
        <taxon>Pucciniaceae</taxon>
        <taxon>Puccinia</taxon>
    </lineage>
</organism>
<accession>A0A2N5UH87</accession>
<dbReference type="EMBL" id="PGCJ01000229">
    <property type="protein sequence ID" value="PLW37056.1"/>
    <property type="molecule type" value="Genomic_DNA"/>
</dbReference>
<sequence length="93" mass="9659">MPPPPSITVIQNDNGNGKEIGGSNHYCIICQALPPRSPPGKSTVSDLSDPGQNPLINSLNPVANCDLPATRSASMNLPSSISSFLADSLAFKL</sequence>
<name>A0A2N5UH87_9BASI</name>
<evidence type="ECO:0000313" key="1">
    <source>
        <dbReference type="EMBL" id="PLW37056.1"/>
    </source>
</evidence>
<proteinExistence type="predicted"/>
<dbReference type="OrthoDB" id="2515151at2759"/>
<dbReference type="AlphaFoldDB" id="A0A2N5UH87"/>
<dbReference type="Proteomes" id="UP000235388">
    <property type="component" value="Unassembled WGS sequence"/>
</dbReference>
<gene>
    <name evidence="1" type="ORF">PCANC_16287</name>
</gene>